<dbReference type="STRING" id="1076935.U4KTW9"/>
<dbReference type="Proteomes" id="UP000018144">
    <property type="component" value="Unassembled WGS sequence"/>
</dbReference>
<accession>U4KTW9</accession>
<keyword evidence="7" id="KW-1185">Reference proteome</keyword>
<organism evidence="6 7">
    <name type="scientific">Pyronema omphalodes (strain CBS 100304)</name>
    <name type="common">Pyronema confluens</name>
    <dbReference type="NCBI Taxonomy" id="1076935"/>
    <lineage>
        <taxon>Eukaryota</taxon>
        <taxon>Fungi</taxon>
        <taxon>Dikarya</taxon>
        <taxon>Ascomycota</taxon>
        <taxon>Pezizomycotina</taxon>
        <taxon>Pezizomycetes</taxon>
        <taxon>Pezizales</taxon>
        <taxon>Pyronemataceae</taxon>
        <taxon>Pyronema</taxon>
    </lineage>
</organism>
<dbReference type="PANTHER" id="PTHR46010:SF1">
    <property type="entry name" value="PROTEIN IWS1 HOMOLOG"/>
    <property type="match status" value="1"/>
</dbReference>
<dbReference type="Gene3D" id="1.20.930.10">
    <property type="entry name" value="Conserved domain common to transcription factors TFIIS, elongin A, CRSP70"/>
    <property type="match status" value="1"/>
</dbReference>
<dbReference type="EMBL" id="HF935194">
    <property type="protein sequence ID" value="CCX04252.1"/>
    <property type="molecule type" value="Genomic_DNA"/>
</dbReference>
<keyword evidence="3" id="KW-0539">Nucleus</keyword>
<dbReference type="GO" id="GO:0016973">
    <property type="term" value="P:poly(A)+ mRNA export from nucleus"/>
    <property type="evidence" value="ECO:0007669"/>
    <property type="project" value="TreeGrafter"/>
</dbReference>
<feature type="domain" description="TFIIS N-terminal" evidence="5">
    <location>
        <begin position="201"/>
        <end position="278"/>
    </location>
</feature>
<name>U4KTW9_PYROM</name>
<evidence type="ECO:0000256" key="2">
    <source>
        <dbReference type="ARBA" id="ARBA00037992"/>
    </source>
</evidence>
<comment type="subcellular location">
    <subcellularLocation>
        <location evidence="3">Nucleus</location>
    </subcellularLocation>
</comment>
<gene>
    <name evidence="6" type="ORF">PCON_01272</name>
</gene>
<evidence type="ECO:0000313" key="7">
    <source>
        <dbReference type="Proteomes" id="UP000018144"/>
    </source>
</evidence>
<dbReference type="PANTHER" id="PTHR46010">
    <property type="entry name" value="PROTEIN IWS1 HOMOLOG"/>
    <property type="match status" value="1"/>
</dbReference>
<reference evidence="6 7" key="1">
    <citation type="journal article" date="2013" name="PLoS Genet.">
        <title>The genome and development-dependent transcriptomes of Pyronema confluens: a window into fungal evolution.</title>
        <authorList>
            <person name="Traeger S."/>
            <person name="Altegoer F."/>
            <person name="Freitag M."/>
            <person name="Gabaldon T."/>
            <person name="Kempken F."/>
            <person name="Kumar A."/>
            <person name="Marcet-Houben M."/>
            <person name="Poggeler S."/>
            <person name="Stajich J.E."/>
            <person name="Nowrousian M."/>
        </authorList>
    </citation>
    <scope>NUCLEOTIDE SEQUENCE [LARGE SCALE GENOMIC DNA]</scope>
    <source>
        <strain evidence="7">CBS 100304</strain>
        <tissue evidence="6">Vegetative mycelium</tissue>
    </source>
</reference>
<evidence type="ECO:0000313" key="6">
    <source>
        <dbReference type="EMBL" id="CCX04252.1"/>
    </source>
</evidence>
<dbReference type="GO" id="GO:0005634">
    <property type="term" value="C:nucleus"/>
    <property type="evidence" value="ECO:0007669"/>
    <property type="project" value="UniProtKB-SubCell"/>
</dbReference>
<proteinExistence type="inferred from homology"/>
<dbReference type="OrthoDB" id="21124at2759"/>
<protein>
    <submittedName>
        <fullName evidence="6">Similar to Transcription factor IWS1 acc. no. Q6CGB2</fullName>
    </submittedName>
</protein>
<dbReference type="AlphaFoldDB" id="U4KTW9"/>
<dbReference type="InterPro" id="IPR051037">
    <property type="entry name" value="RNAPII_TF_IWS1"/>
</dbReference>
<dbReference type="eggNOG" id="KOG1793">
    <property type="taxonomic scope" value="Eukaryota"/>
</dbReference>
<dbReference type="OMA" id="MQVEQVM"/>
<sequence length="370" mass="42011">MSNIDENELHMDEQVAAPAPYNDHSDSELSDLDETFDEYNAMVDTTQAEAIPLDEDTIATLGKYKKKGNRAASEEEPPKPQKRRRRDRARDDDEQMGEAPVPEIELTEAEKKRRDMDKLMDDAIKTKKKAKRRKTDVDLEKMDDEAVDNLRMKMIEAANADTEAIEAGNPATSKLSMVDEVRDTLGRQNLLNIAVDCGILRGIRRWLEPLPNKTLPAYNVQKLMFEILAKLKPDIVHLRESGIGRIVMFYTKDSRPQRLIKREAEKLVRDWSRPILGRSDDYRSRAIPIADGRSSAPSSQRRKSVDDTKHSALAAPVKDTGRARVMMPQSHSYEVAPVSRLNNVVGPIRPITARGDEFIRKMKAKKAARR</sequence>
<feature type="region of interest" description="Disordered" evidence="4">
    <location>
        <begin position="287"/>
        <end position="317"/>
    </location>
</feature>
<feature type="compositionally biased region" description="Basic and acidic residues" evidence="4">
    <location>
        <begin position="108"/>
        <end position="119"/>
    </location>
</feature>
<comment type="similarity">
    <text evidence="2">Belongs to the IWS1 family.</text>
</comment>
<evidence type="ECO:0000256" key="3">
    <source>
        <dbReference type="PROSITE-ProRule" id="PRU00649"/>
    </source>
</evidence>
<comment type="function">
    <text evidence="1">Transcription factor involved in RNA polymerase II transcription regulation. May function in both SPT15/TBP post-recruitment and recruitment steps of transcription.</text>
</comment>
<dbReference type="InterPro" id="IPR017923">
    <property type="entry name" value="TFIIS_N"/>
</dbReference>
<evidence type="ECO:0000256" key="1">
    <source>
        <dbReference type="ARBA" id="ARBA00037349"/>
    </source>
</evidence>
<evidence type="ECO:0000256" key="4">
    <source>
        <dbReference type="SAM" id="MobiDB-lite"/>
    </source>
</evidence>
<feature type="region of interest" description="Disordered" evidence="4">
    <location>
        <begin position="1"/>
        <end position="119"/>
    </location>
</feature>
<feature type="compositionally biased region" description="Acidic residues" evidence="4">
    <location>
        <begin position="28"/>
        <end position="37"/>
    </location>
</feature>
<dbReference type="PROSITE" id="PS51319">
    <property type="entry name" value="TFIIS_N"/>
    <property type="match status" value="1"/>
</dbReference>
<dbReference type="Pfam" id="PF08711">
    <property type="entry name" value="Med26"/>
    <property type="match status" value="1"/>
</dbReference>
<evidence type="ECO:0000259" key="5">
    <source>
        <dbReference type="PROSITE" id="PS51319"/>
    </source>
</evidence>
<dbReference type="InterPro" id="IPR035441">
    <property type="entry name" value="TFIIS/LEDGF_dom_sf"/>
</dbReference>